<dbReference type="InterPro" id="IPR029058">
    <property type="entry name" value="AB_hydrolase_fold"/>
</dbReference>
<dbReference type="SUPFAM" id="SSF53474">
    <property type="entry name" value="alpha/beta-Hydrolases"/>
    <property type="match status" value="1"/>
</dbReference>
<dbReference type="InterPro" id="IPR051218">
    <property type="entry name" value="Sec_MonoDiacylglyc_Lipase"/>
</dbReference>
<gene>
    <name evidence="2" type="ORF">OL497_02060</name>
</gene>
<dbReference type="PANTHER" id="PTHR45856:SF24">
    <property type="entry name" value="FUNGAL LIPASE-LIKE DOMAIN-CONTAINING PROTEIN"/>
    <property type="match status" value="1"/>
</dbReference>
<feature type="domain" description="Fungal lipase-type" evidence="1">
    <location>
        <begin position="80"/>
        <end position="222"/>
    </location>
</feature>
<protein>
    <submittedName>
        <fullName evidence="2">Lipase family protein</fullName>
    </submittedName>
</protein>
<proteinExistence type="predicted"/>
<comment type="caution">
    <text evidence="2">The sequence shown here is derived from an EMBL/GenBank/DDBJ whole genome shotgun (WGS) entry which is preliminary data.</text>
</comment>
<accession>A0ABT3IFD1</accession>
<dbReference type="Pfam" id="PF01764">
    <property type="entry name" value="Lipase_3"/>
    <property type="match status" value="1"/>
</dbReference>
<dbReference type="CDD" id="cd00519">
    <property type="entry name" value="Lipase_3"/>
    <property type="match status" value="1"/>
</dbReference>
<dbReference type="EMBL" id="JAPDNS010000001">
    <property type="protein sequence ID" value="MCW3482658.1"/>
    <property type="molecule type" value="Genomic_DNA"/>
</dbReference>
<dbReference type="RefSeq" id="WP_264727249.1">
    <property type="nucleotide sequence ID" value="NZ_JAPDNR010000001.1"/>
</dbReference>
<evidence type="ECO:0000313" key="2">
    <source>
        <dbReference type="EMBL" id="MCW3482658.1"/>
    </source>
</evidence>
<evidence type="ECO:0000313" key="3">
    <source>
        <dbReference type="Proteomes" id="UP001207742"/>
    </source>
</evidence>
<dbReference type="Proteomes" id="UP001207742">
    <property type="component" value="Unassembled WGS sequence"/>
</dbReference>
<dbReference type="PANTHER" id="PTHR45856">
    <property type="entry name" value="ALPHA/BETA-HYDROLASES SUPERFAMILY PROTEIN"/>
    <property type="match status" value="1"/>
</dbReference>
<keyword evidence="3" id="KW-1185">Reference proteome</keyword>
<dbReference type="Gene3D" id="3.40.50.1820">
    <property type="entry name" value="alpha/beta hydrolase"/>
    <property type="match status" value="1"/>
</dbReference>
<organism evidence="2 3">
    <name type="scientific">Chitinophaga nivalis</name>
    <dbReference type="NCBI Taxonomy" id="2991709"/>
    <lineage>
        <taxon>Bacteria</taxon>
        <taxon>Pseudomonadati</taxon>
        <taxon>Bacteroidota</taxon>
        <taxon>Chitinophagia</taxon>
        <taxon>Chitinophagales</taxon>
        <taxon>Chitinophagaceae</taxon>
        <taxon>Chitinophaga</taxon>
    </lineage>
</organism>
<sequence length="330" mass="37091">MNPTTQEAISLYPPLTLALATASVAAYDDFEGKTVIPPPDYKIYARFTGWNEWFGEWGQEERFGLIFKYHGPNPLLKRYIVAFRGTKSYSDLFDDLFWSFVPFQPYHNSVSPVPNVSSGFYGIYSGIGGTMQHSMQQQVFSLLPEDPGEVYITGHSLGGALSQLFTLDARVSRPALPVKTINFASARVGDSNWAAACQAAGATARIIRVVNYWDIVPDYPFKISGYESIGTQFDVAFSRSSLFPSWLSDHSLLNYRIVLRHCLYLHPQVWVGKFTDAINSWFEMYSTDIPAISHEEWVAAVQAITQHKETILRSARQESGIVPGENFWGI</sequence>
<name>A0ABT3IFD1_9BACT</name>
<reference evidence="2 3" key="1">
    <citation type="submission" date="2022-10" db="EMBL/GenBank/DDBJ databases">
        <title>Chitinophaga nivalis PC15 sp. nov., isolated from Pyeongchang county, South Korea.</title>
        <authorList>
            <person name="Trinh H.N."/>
        </authorList>
    </citation>
    <scope>NUCLEOTIDE SEQUENCE [LARGE SCALE GENOMIC DNA]</scope>
    <source>
        <strain evidence="2 3">PC14</strain>
    </source>
</reference>
<evidence type="ECO:0000259" key="1">
    <source>
        <dbReference type="Pfam" id="PF01764"/>
    </source>
</evidence>
<dbReference type="InterPro" id="IPR002921">
    <property type="entry name" value="Fungal_lipase-type"/>
</dbReference>